<dbReference type="EMBL" id="LR797099">
    <property type="protein sequence ID" value="CAB4186881.1"/>
    <property type="molecule type" value="Genomic_DNA"/>
</dbReference>
<organism evidence="5">
    <name type="scientific">uncultured Caudovirales phage</name>
    <dbReference type="NCBI Taxonomy" id="2100421"/>
    <lineage>
        <taxon>Viruses</taxon>
        <taxon>Duplodnaviria</taxon>
        <taxon>Heunggongvirae</taxon>
        <taxon>Uroviricota</taxon>
        <taxon>Caudoviricetes</taxon>
        <taxon>Peduoviridae</taxon>
        <taxon>Maltschvirus</taxon>
        <taxon>Maltschvirus maltsch</taxon>
    </lineage>
</organism>
<reference evidence="5" key="1">
    <citation type="submission" date="2020-05" db="EMBL/GenBank/DDBJ databases">
        <authorList>
            <person name="Chiriac C."/>
            <person name="Salcher M."/>
            <person name="Ghai R."/>
            <person name="Kavagutti S V."/>
        </authorList>
    </citation>
    <scope>NUCLEOTIDE SEQUENCE</scope>
</reference>
<evidence type="ECO:0000313" key="3">
    <source>
        <dbReference type="EMBL" id="CAB4165121.1"/>
    </source>
</evidence>
<feature type="compositionally biased region" description="Polar residues" evidence="1">
    <location>
        <begin position="1"/>
        <end position="11"/>
    </location>
</feature>
<evidence type="ECO:0000313" key="5">
    <source>
        <dbReference type="EMBL" id="CAB4221473.1"/>
    </source>
</evidence>
<evidence type="ECO:0000256" key="1">
    <source>
        <dbReference type="SAM" id="MobiDB-lite"/>
    </source>
</evidence>
<feature type="region of interest" description="Disordered" evidence="1">
    <location>
        <begin position="1"/>
        <end position="24"/>
    </location>
</feature>
<proteinExistence type="predicted"/>
<protein>
    <submittedName>
        <fullName evidence="5">Uncharacterized protein</fullName>
    </submittedName>
</protein>
<name>A0A6J5T129_9CAUD</name>
<gene>
    <name evidence="4" type="ORF">UFOVP1146_227</name>
    <name evidence="5" type="ORF">UFOVP1638_338</name>
    <name evidence="2" type="ORF">UFOVP812_140</name>
    <name evidence="3" type="ORF">UFOVP818_3</name>
</gene>
<evidence type="ECO:0000313" key="4">
    <source>
        <dbReference type="EMBL" id="CAB4186881.1"/>
    </source>
</evidence>
<sequence>MTSSINPNNIDGTYPIAGQDNNSQGFRDNFTNTKTNFGYAETEINDLQSKAVLKAALTGTTLNNDMLGSPLINAQIQDFSATRVALGTVSGAVGINYAAGHYQTVTTSGSITLAFTNFPAAGYAGLVRVQVTVASTAHTMTLPAAVTVGTVGIEGISGQVITFASTGTFEFEFVTNDGGSTVTIFDLNRPLATFVNPIFLASSEDLANAAAASLAVTNSFFTTSAAETATLAAGTNGQIKAFSAVDITSGNMVITVTNAGWKASGTGTITFSVLGSGCTLQYVNSKWFCIGNNGVAFA</sequence>
<accession>A0A6J5T129</accession>
<dbReference type="EMBL" id="LR796776">
    <property type="protein sequence ID" value="CAB4165121.1"/>
    <property type="molecule type" value="Genomic_DNA"/>
</dbReference>
<dbReference type="EMBL" id="LR797502">
    <property type="protein sequence ID" value="CAB4221473.1"/>
    <property type="molecule type" value="Genomic_DNA"/>
</dbReference>
<evidence type="ECO:0000313" key="2">
    <source>
        <dbReference type="EMBL" id="CAB4163871.1"/>
    </source>
</evidence>
<dbReference type="EMBL" id="LR796758">
    <property type="protein sequence ID" value="CAB4163871.1"/>
    <property type="molecule type" value="Genomic_DNA"/>
</dbReference>